<name>A0A6A4NLP1_LUPAL</name>
<evidence type="ECO:0000313" key="3">
    <source>
        <dbReference type="Proteomes" id="UP000447434"/>
    </source>
</evidence>
<dbReference type="EMBL" id="WOCE01000019">
    <property type="protein sequence ID" value="KAE9593013.1"/>
    <property type="molecule type" value="Genomic_DNA"/>
</dbReference>
<evidence type="ECO:0000313" key="2">
    <source>
        <dbReference type="EMBL" id="KAE9593013.1"/>
    </source>
</evidence>
<gene>
    <name evidence="2" type="ORF">Lalb_Chr19g0135261</name>
</gene>
<protein>
    <recommendedName>
        <fullName evidence="4">Pyrroline-5-carboxylate reductase</fullName>
    </recommendedName>
</protein>
<evidence type="ECO:0000256" key="1">
    <source>
        <dbReference type="SAM" id="Phobius"/>
    </source>
</evidence>
<dbReference type="Proteomes" id="UP000447434">
    <property type="component" value="Chromosome 19"/>
</dbReference>
<keyword evidence="1" id="KW-0472">Membrane</keyword>
<keyword evidence="1" id="KW-0812">Transmembrane</keyword>
<dbReference type="PANTHER" id="PTHR34656">
    <property type="entry name" value="PYRROLINE-5-CARBOXYLATE REDUCTASE"/>
    <property type="match status" value="1"/>
</dbReference>
<feature type="transmembrane region" description="Helical" evidence="1">
    <location>
        <begin position="64"/>
        <end position="82"/>
    </location>
</feature>
<dbReference type="PANTHER" id="PTHR34656:SF1">
    <property type="entry name" value="PYRROLINE-5-CARBOXYLATE REDUCTASE"/>
    <property type="match status" value="1"/>
</dbReference>
<keyword evidence="3" id="KW-1185">Reference proteome</keyword>
<dbReference type="OrthoDB" id="1929829at2759"/>
<feature type="transmembrane region" description="Helical" evidence="1">
    <location>
        <begin position="89"/>
        <end position="107"/>
    </location>
</feature>
<accession>A0A6A4NLP1</accession>
<evidence type="ECO:0008006" key="4">
    <source>
        <dbReference type="Google" id="ProtNLM"/>
    </source>
</evidence>
<organism evidence="2 3">
    <name type="scientific">Lupinus albus</name>
    <name type="common">White lupine</name>
    <name type="synonym">Lupinus termis</name>
    <dbReference type="NCBI Taxonomy" id="3870"/>
    <lineage>
        <taxon>Eukaryota</taxon>
        <taxon>Viridiplantae</taxon>
        <taxon>Streptophyta</taxon>
        <taxon>Embryophyta</taxon>
        <taxon>Tracheophyta</taxon>
        <taxon>Spermatophyta</taxon>
        <taxon>Magnoliopsida</taxon>
        <taxon>eudicotyledons</taxon>
        <taxon>Gunneridae</taxon>
        <taxon>Pentapetalae</taxon>
        <taxon>rosids</taxon>
        <taxon>fabids</taxon>
        <taxon>Fabales</taxon>
        <taxon>Fabaceae</taxon>
        <taxon>Papilionoideae</taxon>
        <taxon>50 kb inversion clade</taxon>
        <taxon>genistoids sensu lato</taxon>
        <taxon>core genistoids</taxon>
        <taxon>Genisteae</taxon>
        <taxon>Lupinus</taxon>
    </lineage>
</organism>
<dbReference type="AlphaFoldDB" id="A0A6A4NLP1"/>
<proteinExistence type="predicted"/>
<feature type="transmembrane region" description="Helical" evidence="1">
    <location>
        <begin position="25"/>
        <end position="44"/>
    </location>
</feature>
<feature type="transmembrane region" description="Helical" evidence="1">
    <location>
        <begin position="127"/>
        <end position="151"/>
    </location>
</feature>
<sequence length="186" mass="21179">MAKAEEEPPTSYIFLLNIMSKRRTWACLFLLVYGTLLGSSWNFLNSMLSWYSLEAQSSSASSWLPIYASVLFGTVFGLLSMVAALFVMIPAVLVTWITIVVLLAFFGKPKRTLVVEGRKITKEIFVIVVKILLKEGNVVAAVCAVLGYFALVRRNGDFERFLRWSLQNHCRMCYLVKCLNFFFFKT</sequence>
<comment type="caution">
    <text evidence="2">The sequence shown here is derived from an EMBL/GenBank/DDBJ whole genome shotgun (WGS) entry which is preliminary data.</text>
</comment>
<reference evidence="3" key="1">
    <citation type="journal article" date="2020" name="Nat. Commun.">
        <title>Genome sequence of the cluster root forming white lupin.</title>
        <authorList>
            <person name="Hufnagel B."/>
            <person name="Marques A."/>
            <person name="Soriano A."/>
            <person name="Marques L."/>
            <person name="Divol F."/>
            <person name="Doumas P."/>
            <person name="Sallet E."/>
            <person name="Mancinotti D."/>
            <person name="Carrere S."/>
            <person name="Marande W."/>
            <person name="Arribat S."/>
            <person name="Keller J."/>
            <person name="Huneau C."/>
            <person name="Blein T."/>
            <person name="Aime D."/>
            <person name="Laguerre M."/>
            <person name="Taylor J."/>
            <person name="Schubert V."/>
            <person name="Nelson M."/>
            <person name="Geu-Flores F."/>
            <person name="Crespi M."/>
            <person name="Gallardo-Guerrero K."/>
            <person name="Delaux P.-M."/>
            <person name="Salse J."/>
            <person name="Berges H."/>
            <person name="Guyot R."/>
            <person name="Gouzy J."/>
            <person name="Peret B."/>
        </authorList>
    </citation>
    <scope>NUCLEOTIDE SEQUENCE [LARGE SCALE GENOMIC DNA]</scope>
    <source>
        <strain evidence="3">cv. Amiga</strain>
    </source>
</reference>
<keyword evidence="1" id="KW-1133">Transmembrane helix</keyword>